<organism evidence="2 3">
    <name type="scientific">Cylindrotheca closterium</name>
    <dbReference type="NCBI Taxonomy" id="2856"/>
    <lineage>
        <taxon>Eukaryota</taxon>
        <taxon>Sar</taxon>
        <taxon>Stramenopiles</taxon>
        <taxon>Ochrophyta</taxon>
        <taxon>Bacillariophyta</taxon>
        <taxon>Bacillariophyceae</taxon>
        <taxon>Bacillariophycidae</taxon>
        <taxon>Bacillariales</taxon>
        <taxon>Bacillariaceae</taxon>
        <taxon>Cylindrotheca</taxon>
    </lineage>
</organism>
<protein>
    <submittedName>
        <fullName evidence="2">Uncharacterized protein</fullName>
    </submittedName>
</protein>
<accession>A0AAD2G9A4</accession>
<evidence type="ECO:0000313" key="3">
    <source>
        <dbReference type="Proteomes" id="UP001295423"/>
    </source>
</evidence>
<dbReference type="Proteomes" id="UP001295423">
    <property type="component" value="Unassembled WGS sequence"/>
</dbReference>
<feature type="region of interest" description="Disordered" evidence="1">
    <location>
        <begin position="1"/>
        <end position="20"/>
    </location>
</feature>
<keyword evidence="3" id="KW-1185">Reference proteome</keyword>
<proteinExistence type="predicted"/>
<evidence type="ECO:0000256" key="1">
    <source>
        <dbReference type="SAM" id="MobiDB-lite"/>
    </source>
</evidence>
<feature type="region of interest" description="Disordered" evidence="1">
    <location>
        <begin position="82"/>
        <end position="115"/>
    </location>
</feature>
<dbReference type="AlphaFoldDB" id="A0AAD2G9A4"/>
<reference evidence="2" key="1">
    <citation type="submission" date="2023-08" db="EMBL/GenBank/DDBJ databases">
        <authorList>
            <person name="Audoor S."/>
            <person name="Bilcke G."/>
        </authorList>
    </citation>
    <scope>NUCLEOTIDE SEQUENCE</scope>
</reference>
<dbReference type="EMBL" id="CAKOGP040002256">
    <property type="protein sequence ID" value="CAJ1966096.1"/>
    <property type="molecule type" value="Genomic_DNA"/>
</dbReference>
<gene>
    <name evidence="2" type="ORF">CYCCA115_LOCUS21679</name>
</gene>
<sequence>MAKSNKRRTQEAPGRVSVEAKRARKPIVEELAKWLIDLQAKSHSHKEIYGEFGAMVKEKQNVYEWLTKDMVRSKKKRILAEQKKKATATGSQQEEHAKEVGRRKGSTKEAAKDLSQKKVKAKVMLQERYATAKAASEQRVAPGTFDKLHDEVLEELELNGIGFSISKNTIKHRVRKNITATKPGPVSPAAAIEPLLLTIIQYRLQAGQPLTQPETIAFANSLIQGSEVEESLIDFHRACGSKPTQTLGKRWFKGFMRRHEDILKTGRGSKQDRARKEWTTYENVQQMYTLVYEQMVKAGIAEQLPESEHYWVDKEGQIVDSEDKAAGHKCTIRLTHPEYLLFGDEVGTDTAQDQDGHNGGETYIKFADGTKVELLSTKATGRFTVMGLTAASGDPVMCIVIIAGKELGVQDYMGFDHQAESPYDGSKTLEENAGPGMALPEAPECVFRGKKVPGMIAVSPKGSMTSDILKKALKTLDDLGVYPRTLNGPTPMCLFDGHDSRLQIPFLEYINSYDPFGKPMWRVCIGLPNGTAKWQVGDSVQQNGSFKMAMTREKRTLVAHKNRYMFASIDIKHSDSEPA</sequence>
<evidence type="ECO:0000313" key="2">
    <source>
        <dbReference type="EMBL" id="CAJ1966096.1"/>
    </source>
</evidence>
<feature type="compositionally biased region" description="Basic and acidic residues" evidence="1">
    <location>
        <begin position="93"/>
        <end position="115"/>
    </location>
</feature>
<comment type="caution">
    <text evidence="2">The sequence shown here is derived from an EMBL/GenBank/DDBJ whole genome shotgun (WGS) entry which is preliminary data.</text>
</comment>
<name>A0AAD2G9A4_9STRA</name>